<evidence type="ECO:0000313" key="1">
    <source>
        <dbReference type="EMBL" id="AKM07254.1"/>
    </source>
</evidence>
<dbReference type="STRING" id="543877.AM2010_1180"/>
<dbReference type="InterPro" id="IPR007709">
    <property type="entry name" value="N-FG_amidohydro"/>
</dbReference>
<accession>A0A0G3X9G7</accession>
<gene>
    <name evidence="1" type="ORF">AM2010_1180</name>
</gene>
<protein>
    <submittedName>
        <fullName evidence="1">N-formylglutamate amidohydrolase</fullName>
    </submittedName>
</protein>
<keyword evidence="2" id="KW-1185">Reference proteome</keyword>
<dbReference type="GO" id="GO:0016787">
    <property type="term" value="F:hydrolase activity"/>
    <property type="evidence" value="ECO:0007669"/>
    <property type="project" value="UniProtKB-KW"/>
</dbReference>
<organism evidence="1 2">
    <name type="scientific">Pelagerythrobacter marensis</name>
    <dbReference type="NCBI Taxonomy" id="543877"/>
    <lineage>
        <taxon>Bacteria</taxon>
        <taxon>Pseudomonadati</taxon>
        <taxon>Pseudomonadota</taxon>
        <taxon>Alphaproteobacteria</taxon>
        <taxon>Sphingomonadales</taxon>
        <taxon>Erythrobacteraceae</taxon>
        <taxon>Pelagerythrobacter</taxon>
    </lineage>
</organism>
<sequence length="319" mass="34015">MHDQRSAPDPAGTVFGGAIPGSGAGAGEPAFALHLPADTPIPVLIAAPHAGKVYPPALREAMRDPGYSALRLEDRHVDLLARDIAAATGAGLLVAHAPRAMIDLNRSCEDVDWSMVQGPPPGPVRHSLHNRRSRSGLGLVPRRLGGLGEIWKGPIARVDLDARIEQIHRPYHRALAEALDALRDRWGAALLLDLHSMPPLKPRVPGDRPAEFVVGDRFGAASDHALSAQALAYLARNERRAAHNRPYAGGYILDRHAAPQRGLHAIQLELCRTTYLDAAFAEPSARAPAIVRLLTGLVRELGDAVATLGRGSAQPLAAE</sequence>
<dbReference type="SUPFAM" id="SSF53187">
    <property type="entry name" value="Zn-dependent exopeptidases"/>
    <property type="match status" value="1"/>
</dbReference>
<dbReference type="RefSeq" id="WP_047806287.1">
    <property type="nucleotide sequence ID" value="NZ_CP011805.1"/>
</dbReference>
<dbReference type="Proteomes" id="UP000037643">
    <property type="component" value="Chromosome"/>
</dbReference>
<reference evidence="1 2" key="1">
    <citation type="submission" date="2015-06" db="EMBL/GenBank/DDBJ databases">
        <authorList>
            <person name="Kim K.M."/>
        </authorList>
    </citation>
    <scope>NUCLEOTIDE SEQUENCE [LARGE SCALE GENOMIC DNA]</scope>
    <source>
        <strain evidence="1 2">KCTC 22370</strain>
    </source>
</reference>
<dbReference type="OrthoDB" id="9802050at2"/>
<dbReference type="AlphaFoldDB" id="A0A0G3X9G7"/>
<dbReference type="Pfam" id="PF05013">
    <property type="entry name" value="FGase"/>
    <property type="match status" value="1"/>
</dbReference>
<dbReference type="EMBL" id="CP011805">
    <property type="protein sequence ID" value="AKM07254.1"/>
    <property type="molecule type" value="Genomic_DNA"/>
</dbReference>
<keyword evidence="1" id="KW-0378">Hydrolase</keyword>
<name>A0A0G3X9G7_9SPHN</name>
<dbReference type="KEGG" id="amx:AM2010_1180"/>
<proteinExistence type="predicted"/>
<dbReference type="Gene3D" id="3.40.630.40">
    <property type="entry name" value="Zn-dependent exopeptidases"/>
    <property type="match status" value="1"/>
</dbReference>
<evidence type="ECO:0000313" key="2">
    <source>
        <dbReference type="Proteomes" id="UP000037643"/>
    </source>
</evidence>
<dbReference type="PATRIC" id="fig|543877.4.peg.1197"/>